<dbReference type="SMART" id="SM00184">
    <property type="entry name" value="RING"/>
    <property type="match status" value="2"/>
</dbReference>
<evidence type="ECO:0000256" key="4">
    <source>
        <dbReference type="ARBA" id="ARBA00022723"/>
    </source>
</evidence>
<evidence type="ECO:0000256" key="1">
    <source>
        <dbReference type="ARBA" id="ARBA00004906"/>
    </source>
</evidence>
<evidence type="ECO:0000256" key="3">
    <source>
        <dbReference type="ARBA" id="ARBA00022679"/>
    </source>
</evidence>
<dbReference type="GO" id="GO:0004842">
    <property type="term" value="F:ubiquitin-protein transferase activity"/>
    <property type="evidence" value="ECO:0007669"/>
    <property type="project" value="TreeGrafter"/>
</dbReference>
<dbReference type="InterPro" id="IPR001841">
    <property type="entry name" value="Znf_RING"/>
</dbReference>
<keyword evidence="2" id="KW-0597">Phosphoprotein</keyword>
<dbReference type="AlphaFoldDB" id="A0AAV6VU45"/>
<dbReference type="CDD" id="cd20345">
    <property type="entry name" value="BRcat_RBR_HOIL1"/>
    <property type="match status" value="1"/>
</dbReference>
<dbReference type="InterPro" id="IPR017907">
    <property type="entry name" value="Znf_RING_CS"/>
</dbReference>
<keyword evidence="7" id="KW-0833">Ubl conjugation pathway</keyword>
<dbReference type="CDD" id="cd20358">
    <property type="entry name" value="Rcat_RBR_HOIL1"/>
    <property type="match status" value="1"/>
</dbReference>
<dbReference type="InterPro" id="IPR029071">
    <property type="entry name" value="Ubiquitin-like_domsf"/>
</dbReference>
<dbReference type="Pfam" id="PF13445">
    <property type="entry name" value="zf-RING_UBOX"/>
    <property type="match status" value="1"/>
</dbReference>
<dbReference type="FunFam" id="3.30.40.10:FF:000137">
    <property type="entry name" value="RanBP-type and C3HC4-type zinc finger-containing protein 1"/>
    <property type="match status" value="1"/>
</dbReference>
<evidence type="ECO:0000256" key="6">
    <source>
        <dbReference type="ARBA" id="ARBA00022771"/>
    </source>
</evidence>
<evidence type="ECO:0000256" key="5">
    <source>
        <dbReference type="ARBA" id="ARBA00022737"/>
    </source>
</evidence>
<feature type="domain" description="Ubiquitin-like" evidence="11">
    <location>
        <begin position="123"/>
        <end position="196"/>
    </location>
</feature>
<dbReference type="GO" id="GO:0043130">
    <property type="term" value="F:ubiquitin binding"/>
    <property type="evidence" value="ECO:0007669"/>
    <property type="project" value="TreeGrafter"/>
</dbReference>
<organism evidence="14 15">
    <name type="scientific">Oedothorax gibbosus</name>
    <dbReference type="NCBI Taxonomy" id="931172"/>
    <lineage>
        <taxon>Eukaryota</taxon>
        <taxon>Metazoa</taxon>
        <taxon>Ecdysozoa</taxon>
        <taxon>Arthropoda</taxon>
        <taxon>Chelicerata</taxon>
        <taxon>Arachnida</taxon>
        <taxon>Araneae</taxon>
        <taxon>Araneomorphae</taxon>
        <taxon>Entelegynae</taxon>
        <taxon>Araneoidea</taxon>
        <taxon>Linyphiidae</taxon>
        <taxon>Erigoninae</taxon>
        <taxon>Oedothorax</taxon>
    </lineage>
</organism>
<keyword evidence="15" id="KW-1185">Reference proteome</keyword>
<dbReference type="PROSITE" id="PS50053">
    <property type="entry name" value="UBIQUITIN_2"/>
    <property type="match status" value="1"/>
</dbReference>
<feature type="region of interest" description="Disordered" evidence="10">
    <location>
        <begin position="72"/>
        <end position="91"/>
    </location>
</feature>
<evidence type="ECO:0000313" key="14">
    <source>
        <dbReference type="EMBL" id="KAG8198986.1"/>
    </source>
</evidence>
<comment type="pathway">
    <text evidence="1">Protein modification; protein ubiquitination.</text>
</comment>
<dbReference type="GO" id="GO:0097039">
    <property type="term" value="P:protein linear polyubiquitination"/>
    <property type="evidence" value="ECO:0007669"/>
    <property type="project" value="TreeGrafter"/>
</dbReference>
<reference evidence="14 15" key="1">
    <citation type="journal article" date="2022" name="Nat. Ecol. Evol.">
        <title>A masculinizing supergene underlies an exaggerated male reproductive morph in a spider.</title>
        <authorList>
            <person name="Hendrickx F."/>
            <person name="De Corte Z."/>
            <person name="Sonet G."/>
            <person name="Van Belleghem S.M."/>
            <person name="Kostlbacher S."/>
            <person name="Vangestel C."/>
        </authorList>
    </citation>
    <scope>NUCLEOTIDE SEQUENCE [LARGE SCALE GENOMIC DNA]</scope>
    <source>
        <strain evidence="14">W744_W776</strain>
    </source>
</reference>
<evidence type="ECO:0000256" key="2">
    <source>
        <dbReference type="ARBA" id="ARBA00022553"/>
    </source>
</evidence>
<gene>
    <name evidence="14" type="ORF">JTE90_001786</name>
</gene>
<dbReference type="GO" id="GO:0008270">
    <property type="term" value="F:zinc ion binding"/>
    <property type="evidence" value="ECO:0007669"/>
    <property type="project" value="UniProtKB-KW"/>
</dbReference>
<keyword evidence="5" id="KW-0677">Repeat</keyword>
<evidence type="ECO:0000259" key="13">
    <source>
        <dbReference type="PROSITE" id="PS51873"/>
    </source>
</evidence>
<dbReference type="PANTHER" id="PTHR22770">
    <property type="entry name" value="UBIQUITIN CONJUGATING ENZYME 7 INTERACTING PROTEIN-RELATED"/>
    <property type="match status" value="1"/>
</dbReference>
<dbReference type="InterPro" id="IPR044066">
    <property type="entry name" value="TRIAD_supradom"/>
</dbReference>
<feature type="domain" description="RING-type" evidence="12">
    <location>
        <begin position="622"/>
        <end position="664"/>
    </location>
</feature>
<accession>A0AAV6VU45</accession>
<sequence length="850" mass="95860">MDKNNTFDAMKSSGEFSWINSDLYNMEQNDQSIKNDNDDSYTKYQNKLLVKKHKHSEFNKLPTNKVTQKTYQKGVSIKSRPKTHLAQESSNMMGEGSVSACTSTFSKVLALSASNKSERCFITNLFIETKSSHWGPLPFKVYPKMNLQLSKLQVEKEFGIPASSQKWIINNMLALTGDTTLSDYGVTPTSSIFLYVDSNFDKDINISAILSKPPTIKLNKHSLAENFTPIKQSFMHPSKEKIMSASKITDNYSNKEAMSGASTSGLNFSNKSNEIKKAIVSKQVLDMNKYNSSYDPTSKMDAKCKNLRIKSFKDPKRTVFSDAKYVSKACYQVSSEKVMHSSSSDVSEKSSTESNYAKGNYFNNSNNKNIAPVISDSIHKTAKESISKKLESIVNLKKIHQSSARVYDSSKCNEPESSNCDKAVPNTKKLFLHQLKLKQQAKIAGDCVKVFKLNMENHKEHENLFGNRQNYGPSSAISQNLTSDTLNNMQVFERSDIEIKKKAFDKLICEKVSHDVVEKEDNNEIQNSIENSVLTVGEISSSSCDSNVINHVTNELLIAEISIQNVTDDVSLENSPNSMINDDQENQNEIAYMQNEESAKNYQFLLDMENLNLVRNIVNFTCPVCFGEFESDQGVVLHECLHTFCLDCLRSVIEFAEEAEVKCPYRDEMYSCDHHLQQREIKALVPPDVYERYLQRSVTTAESLADKSFHCKTPDCPGWCMIEDSINVFQCPVCGHYNCLNCMAIHEGLNCRQYQDMLVQKKKVDPDSEKTLQFLDRMIESGKAVKCPKCDLVLMKKWGCDWLKCSVCLTEICWITRGPRWGPGGQGDTSGGCRCGVNGVKCHPSCTYCH</sequence>
<dbReference type="CDD" id="cd16633">
    <property type="entry name" value="mRING-HC-C3HC3D_RBR_HOIL1"/>
    <property type="match status" value="1"/>
</dbReference>
<dbReference type="Gene3D" id="3.10.20.90">
    <property type="entry name" value="Phosphatidylinositol 3-kinase Catalytic Subunit, Chain A, domain 1"/>
    <property type="match status" value="1"/>
</dbReference>
<name>A0AAV6VU45_9ARAC</name>
<dbReference type="EMBL" id="JAFNEN010000033">
    <property type="protein sequence ID" value="KAG8198986.1"/>
    <property type="molecule type" value="Genomic_DNA"/>
</dbReference>
<evidence type="ECO:0008006" key="16">
    <source>
        <dbReference type="Google" id="ProtNLM"/>
    </source>
</evidence>
<dbReference type="InterPro" id="IPR013087">
    <property type="entry name" value="Znf_C2H2_type"/>
</dbReference>
<keyword evidence="8" id="KW-0862">Zinc</keyword>
<protein>
    <recommendedName>
        <fullName evidence="16">RanBP-type and C3HC4-type zinc finger-containing protein 1</fullName>
    </recommendedName>
</protein>
<keyword evidence="3" id="KW-0808">Transferase</keyword>
<feature type="domain" description="RING-type" evidence="13">
    <location>
        <begin position="618"/>
        <end position="846"/>
    </location>
</feature>
<keyword evidence="4" id="KW-0479">Metal-binding</keyword>
<dbReference type="Proteomes" id="UP000827092">
    <property type="component" value="Unassembled WGS sequence"/>
</dbReference>
<dbReference type="GO" id="GO:0071797">
    <property type="term" value="C:LUBAC complex"/>
    <property type="evidence" value="ECO:0007669"/>
    <property type="project" value="TreeGrafter"/>
</dbReference>
<evidence type="ECO:0000256" key="10">
    <source>
        <dbReference type="SAM" id="MobiDB-lite"/>
    </source>
</evidence>
<dbReference type="PROSITE" id="PS00518">
    <property type="entry name" value="ZF_RING_1"/>
    <property type="match status" value="1"/>
</dbReference>
<comment type="caution">
    <text evidence="14">The sequence shown here is derived from an EMBL/GenBank/DDBJ whole genome shotgun (WGS) entry which is preliminary data.</text>
</comment>
<dbReference type="GO" id="GO:0009893">
    <property type="term" value="P:positive regulation of metabolic process"/>
    <property type="evidence" value="ECO:0007669"/>
    <property type="project" value="UniProtKB-ARBA"/>
</dbReference>
<dbReference type="InterPro" id="IPR000626">
    <property type="entry name" value="Ubiquitin-like_dom"/>
</dbReference>
<dbReference type="InterPro" id="IPR047557">
    <property type="entry name" value="Rcat_RBR_HOIL1"/>
</dbReference>
<dbReference type="InterPro" id="IPR047559">
    <property type="entry name" value="HOIL1_RBR_mRING-HC-C3HC3D"/>
</dbReference>
<dbReference type="SUPFAM" id="SSF57850">
    <property type="entry name" value="RING/U-box"/>
    <property type="match status" value="3"/>
</dbReference>
<dbReference type="Gene3D" id="3.30.40.10">
    <property type="entry name" value="Zinc/RING finger domain, C3HC4 (zinc finger)"/>
    <property type="match status" value="1"/>
</dbReference>
<evidence type="ECO:0000259" key="12">
    <source>
        <dbReference type="PROSITE" id="PS50089"/>
    </source>
</evidence>
<evidence type="ECO:0000313" key="15">
    <source>
        <dbReference type="Proteomes" id="UP000827092"/>
    </source>
</evidence>
<dbReference type="InterPro" id="IPR013083">
    <property type="entry name" value="Znf_RING/FYVE/PHD"/>
</dbReference>
<dbReference type="InterPro" id="IPR027370">
    <property type="entry name" value="Znf-RING_euk"/>
</dbReference>
<dbReference type="PROSITE" id="PS51873">
    <property type="entry name" value="TRIAD"/>
    <property type="match status" value="1"/>
</dbReference>
<dbReference type="PANTHER" id="PTHR22770:SF13">
    <property type="entry name" value="RING-TYPE DOMAIN-CONTAINING PROTEIN"/>
    <property type="match status" value="1"/>
</dbReference>
<evidence type="ECO:0000256" key="7">
    <source>
        <dbReference type="ARBA" id="ARBA00022786"/>
    </source>
</evidence>
<dbReference type="InterPro" id="IPR051628">
    <property type="entry name" value="LUBAC_E3_Ligases"/>
</dbReference>
<dbReference type="SUPFAM" id="SSF54236">
    <property type="entry name" value="Ubiquitin-like"/>
    <property type="match status" value="1"/>
</dbReference>
<dbReference type="InterPro" id="IPR047558">
    <property type="entry name" value="BRcat_RBR_HOIL1"/>
</dbReference>
<proteinExistence type="predicted"/>
<dbReference type="PROSITE" id="PS50089">
    <property type="entry name" value="ZF_RING_2"/>
    <property type="match status" value="1"/>
</dbReference>
<evidence type="ECO:0000256" key="9">
    <source>
        <dbReference type="PROSITE-ProRule" id="PRU00175"/>
    </source>
</evidence>
<dbReference type="PROSITE" id="PS00028">
    <property type="entry name" value="ZINC_FINGER_C2H2_1"/>
    <property type="match status" value="1"/>
</dbReference>
<evidence type="ECO:0000259" key="11">
    <source>
        <dbReference type="PROSITE" id="PS50053"/>
    </source>
</evidence>
<dbReference type="GO" id="GO:0043161">
    <property type="term" value="P:proteasome-mediated ubiquitin-dependent protein catabolic process"/>
    <property type="evidence" value="ECO:0007669"/>
    <property type="project" value="TreeGrafter"/>
</dbReference>
<keyword evidence="6 9" id="KW-0863">Zinc-finger</keyword>
<evidence type="ECO:0000256" key="8">
    <source>
        <dbReference type="ARBA" id="ARBA00022833"/>
    </source>
</evidence>